<dbReference type="PANTHER" id="PTHR43102:SF2">
    <property type="entry name" value="GAF DOMAIN-CONTAINING PROTEIN"/>
    <property type="match status" value="1"/>
</dbReference>
<feature type="compositionally biased region" description="Low complexity" evidence="1">
    <location>
        <begin position="12"/>
        <end position="23"/>
    </location>
</feature>
<sequence length="213" mass="23084">MSYQPNDPHLVPQAAPPALSLPQRGMRNGTHGLPIPAGAAVTGPQAQESTELAQRYELLERLGLSTAPSEDFDELARDMAEKAGFLYGFVNLFLEEQTFVGLHQPPADSGYVIVGRTMSHDHGWCPEVVARKKALPLHDVHASPRFSGNHVVDAVGIRSYFGAPLIHESGTVLGTVCVIDPEKRPLSEARRLRDIVISTGAQVMDRIAPAPVR</sequence>
<evidence type="ECO:0000256" key="1">
    <source>
        <dbReference type="SAM" id="MobiDB-lite"/>
    </source>
</evidence>
<evidence type="ECO:0000313" key="3">
    <source>
        <dbReference type="EMBL" id="QNE77326.1"/>
    </source>
</evidence>
<feature type="region of interest" description="Disordered" evidence="1">
    <location>
        <begin position="1"/>
        <end position="48"/>
    </location>
</feature>
<dbReference type="InterPro" id="IPR003018">
    <property type="entry name" value="GAF"/>
</dbReference>
<dbReference type="KEGG" id="sfiy:F0344_24440"/>
<dbReference type="RefSeq" id="WP_185300803.1">
    <property type="nucleotide sequence ID" value="NZ_CP045702.1"/>
</dbReference>
<organism evidence="3 4">
    <name type="scientific">Streptomyces finlayi</name>
    <dbReference type="NCBI Taxonomy" id="67296"/>
    <lineage>
        <taxon>Bacteria</taxon>
        <taxon>Bacillati</taxon>
        <taxon>Actinomycetota</taxon>
        <taxon>Actinomycetes</taxon>
        <taxon>Kitasatosporales</taxon>
        <taxon>Streptomycetaceae</taxon>
        <taxon>Streptomyces</taxon>
    </lineage>
</organism>
<accession>A0A7G7BPR1</accession>
<reference evidence="4" key="1">
    <citation type="submission" date="2019-10" db="EMBL/GenBank/DDBJ databases">
        <title>Antimicrobial potential of Antarctic Bacteria.</title>
        <authorList>
            <person name="Benaud N."/>
            <person name="Edwards R.J."/>
            <person name="Ferrari B.C."/>
        </authorList>
    </citation>
    <scope>NUCLEOTIDE SEQUENCE [LARGE SCALE GENOMIC DNA]</scope>
    <source>
        <strain evidence="4">NBSH44</strain>
    </source>
</reference>
<dbReference type="AlphaFoldDB" id="A0A7G7BPR1"/>
<dbReference type="Proteomes" id="UP000515307">
    <property type="component" value="Chromosome"/>
</dbReference>
<dbReference type="EMBL" id="CP045702">
    <property type="protein sequence ID" value="QNE77326.1"/>
    <property type="molecule type" value="Genomic_DNA"/>
</dbReference>
<protein>
    <submittedName>
        <fullName evidence="3">GAF domain-containing protein</fullName>
    </submittedName>
</protein>
<dbReference type="PANTHER" id="PTHR43102">
    <property type="entry name" value="SLR1143 PROTEIN"/>
    <property type="match status" value="1"/>
</dbReference>
<name>A0A7G7BPR1_9ACTN</name>
<feature type="domain" description="GAF" evidence="2">
    <location>
        <begin position="72"/>
        <end position="189"/>
    </location>
</feature>
<proteinExistence type="predicted"/>
<evidence type="ECO:0000259" key="2">
    <source>
        <dbReference type="Pfam" id="PF01590"/>
    </source>
</evidence>
<dbReference type="Pfam" id="PF01590">
    <property type="entry name" value="GAF"/>
    <property type="match status" value="1"/>
</dbReference>
<keyword evidence="4" id="KW-1185">Reference proteome</keyword>
<dbReference type="Gene3D" id="3.30.450.40">
    <property type="match status" value="1"/>
</dbReference>
<gene>
    <name evidence="3" type="ORF">F0344_24440</name>
</gene>
<dbReference type="SUPFAM" id="SSF55781">
    <property type="entry name" value="GAF domain-like"/>
    <property type="match status" value="1"/>
</dbReference>
<evidence type="ECO:0000313" key="4">
    <source>
        <dbReference type="Proteomes" id="UP000515307"/>
    </source>
</evidence>
<dbReference type="InterPro" id="IPR029016">
    <property type="entry name" value="GAF-like_dom_sf"/>
</dbReference>